<sequence>MLDARKYSVKITSKYKKFKDTVGGDGVGNVCVSCGLEVGGDGVGNVCVSCGLEVGGFVSVGNVCVSCGLEVGGDGVGNVCVSCGLEVGGDGVGNVCVSCGLEVGDDGVGNVCVSCGLEVGDGGVGMLCELWIEVWGWRRGVDRLPVPMPCLTNTRHQSPVLFSQFHLHAMNMHQCWMRESILSKMTSKYKQFKDTVFQGLVNWQTQNGAFLLGMAATIGNTAFSFPYTRRQYPPIFLK</sequence>
<reference evidence="1" key="1">
    <citation type="journal article" date="2020" name="bioRxiv">
        <title>Chromosome-level reference genome of the European wasp spider Argiope bruennichi: a resource for studies on range expansion and evolutionary adaptation.</title>
        <authorList>
            <person name="Sheffer M.M."/>
            <person name="Hoppe A."/>
            <person name="Krehenwinkel H."/>
            <person name="Uhl G."/>
            <person name="Kuss A.W."/>
            <person name="Jensen L."/>
            <person name="Jensen C."/>
            <person name="Gillespie R.G."/>
            <person name="Hoff K.J."/>
            <person name="Prost S."/>
        </authorList>
    </citation>
    <scope>NUCLEOTIDE SEQUENCE</scope>
</reference>
<protein>
    <submittedName>
        <fullName evidence="1">Uncharacterized protein</fullName>
    </submittedName>
</protein>
<organism evidence="1 2">
    <name type="scientific">Argiope bruennichi</name>
    <name type="common">Wasp spider</name>
    <name type="synonym">Aranea bruennichi</name>
    <dbReference type="NCBI Taxonomy" id="94029"/>
    <lineage>
        <taxon>Eukaryota</taxon>
        <taxon>Metazoa</taxon>
        <taxon>Ecdysozoa</taxon>
        <taxon>Arthropoda</taxon>
        <taxon>Chelicerata</taxon>
        <taxon>Arachnida</taxon>
        <taxon>Araneae</taxon>
        <taxon>Araneomorphae</taxon>
        <taxon>Entelegynae</taxon>
        <taxon>Araneoidea</taxon>
        <taxon>Araneidae</taxon>
        <taxon>Argiope</taxon>
    </lineage>
</organism>
<dbReference type="EMBL" id="JABXBU010002231">
    <property type="protein sequence ID" value="KAF8763672.1"/>
    <property type="molecule type" value="Genomic_DNA"/>
</dbReference>
<dbReference type="AlphaFoldDB" id="A0A8T0DYT5"/>
<keyword evidence="2" id="KW-1185">Reference proteome</keyword>
<gene>
    <name evidence="1" type="ORF">HNY73_021830</name>
</gene>
<proteinExistence type="predicted"/>
<comment type="caution">
    <text evidence="1">The sequence shown here is derived from an EMBL/GenBank/DDBJ whole genome shotgun (WGS) entry which is preliminary data.</text>
</comment>
<evidence type="ECO:0000313" key="1">
    <source>
        <dbReference type="EMBL" id="KAF8763672.1"/>
    </source>
</evidence>
<reference evidence="1" key="2">
    <citation type="submission" date="2020-06" db="EMBL/GenBank/DDBJ databases">
        <authorList>
            <person name="Sheffer M."/>
        </authorList>
    </citation>
    <scope>NUCLEOTIDE SEQUENCE</scope>
</reference>
<accession>A0A8T0DYT5</accession>
<name>A0A8T0DYT5_ARGBR</name>
<dbReference type="Proteomes" id="UP000807504">
    <property type="component" value="Unassembled WGS sequence"/>
</dbReference>
<evidence type="ECO:0000313" key="2">
    <source>
        <dbReference type="Proteomes" id="UP000807504"/>
    </source>
</evidence>